<sequence length="813" mass="89415">MGKSPGKWIKTVLFGKKSSKTGYQKQKGRENAANVKEVLVAVRASETDVAEATPFSSQLNPYANERDERELEVEDDEAANISNEDGISLPVSQGIDSPSSTLQDSQYDPERIKETQAATIVQAAFRGYLARRAFGALKGIIRLQAVIRGHLVRRQAITTLCCMMGIVKLQAHVRGVMVRHSDGGLEVQKKCNQMNLRESKPVVSLGVNMSARIGRLSANAFVHKLVASSLPIMSLRHQVDAEEPNSVWNWLERWSASCFWKPVPQPKKASGSKLQRKQANGHVDIDTGRPKLSVRRIRSANLDGTSVQTTSELDKPKRNLRKVSSHPTDSSVQENPQNELEKVKRNLRKVHNPVVENPVQSEVEFEKPSSEKVSSTTNIDIVEQSLDSLAEKTNKEMALTVNSSAEKMKNEMSMTVTSSTEEIRETASRNSSAEKMNKETALKINNSAEKMKNETAMTSNSSAEQLRQETATANGSAEKMKKETALTLNSSVEKVKKEAAVTINNAPEKMKKETAVTVNSSVEKVKKEAALTINNAPEKMRKETAMTVNRSAEKMRQETDAVNSSAEKMKKEMALTVNSSAEKVKKEVAVKVNGSAEKMKKDIAVKVNGSAEKLKKEIAVKVNGSAEKLKKETTVAVSKSLDIETVSWPLVMNETSDVFHSDPAIVDLKPSIDRTVKGDKTPIANVELKRKDDSTNNENQKSGRKAFNPAKQDHTENGPQISPPLPSYMAATESAKAKLRLQGSPSPRPGQDGDDKNNLTRRQSLPISANSKSSSQSPRGQRLVHAGKEGSKSDRPLSSRDRNAKAAQVEWRR</sequence>
<comment type="subunit">
    <text evidence="3">Binds to multiple calmodulin (CaM) in the presence of Ca(2+) and CaM-like proteins.</text>
</comment>
<dbReference type="Proteomes" id="UP001396334">
    <property type="component" value="Unassembled WGS sequence"/>
</dbReference>
<proteinExistence type="inferred from homology"/>
<feature type="region of interest" description="Disordered" evidence="4">
    <location>
        <begin position="265"/>
        <end position="338"/>
    </location>
</feature>
<feature type="region of interest" description="Disordered" evidence="4">
    <location>
        <begin position="409"/>
        <end position="437"/>
    </location>
</feature>
<comment type="caution">
    <text evidence="6">The sequence shown here is derived from an EMBL/GenBank/DDBJ whole genome shotgun (WGS) entry which is preliminary data.</text>
</comment>
<dbReference type="Gene3D" id="1.20.5.190">
    <property type="match status" value="1"/>
</dbReference>
<organism evidence="6 7">
    <name type="scientific">Hibiscus sabdariffa</name>
    <name type="common">roselle</name>
    <dbReference type="NCBI Taxonomy" id="183260"/>
    <lineage>
        <taxon>Eukaryota</taxon>
        <taxon>Viridiplantae</taxon>
        <taxon>Streptophyta</taxon>
        <taxon>Embryophyta</taxon>
        <taxon>Tracheophyta</taxon>
        <taxon>Spermatophyta</taxon>
        <taxon>Magnoliopsida</taxon>
        <taxon>eudicotyledons</taxon>
        <taxon>Gunneridae</taxon>
        <taxon>Pentapetalae</taxon>
        <taxon>rosids</taxon>
        <taxon>malvids</taxon>
        <taxon>Malvales</taxon>
        <taxon>Malvaceae</taxon>
        <taxon>Malvoideae</taxon>
        <taxon>Hibiscus</taxon>
    </lineage>
</organism>
<dbReference type="EMBL" id="JBBPBN010000006">
    <property type="protein sequence ID" value="KAK9036458.1"/>
    <property type="molecule type" value="Genomic_DNA"/>
</dbReference>
<dbReference type="Pfam" id="PF13178">
    <property type="entry name" value="DUF4005"/>
    <property type="match status" value="1"/>
</dbReference>
<feature type="region of interest" description="Disordered" evidence="4">
    <location>
        <begin position="50"/>
        <end position="107"/>
    </location>
</feature>
<feature type="compositionally biased region" description="Polar residues" evidence="4">
    <location>
        <begin position="325"/>
        <end position="338"/>
    </location>
</feature>
<dbReference type="PANTHER" id="PTHR32295:SF281">
    <property type="entry name" value="PROTEIN IQ-DOMAIN 31"/>
    <property type="match status" value="1"/>
</dbReference>
<feature type="compositionally biased region" description="Polar residues" evidence="4">
    <location>
        <begin position="302"/>
        <end position="311"/>
    </location>
</feature>
<evidence type="ECO:0000256" key="4">
    <source>
        <dbReference type="SAM" id="MobiDB-lite"/>
    </source>
</evidence>
<dbReference type="InterPro" id="IPR000048">
    <property type="entry name" value="IQ_motif_EF-hand-BS"/>
</dbReference>
<feature type="domain" description="DUF4005" evidence="5">
    <location>
        <begin position="708"/>
        <end position="787"/>
    </location>
</feature>
<dbReference type="PANTHER" id="PTHR32295">
    <property type="entry name" value="IQ-DOMAIN 5-RELATED"/>
    <property type="match status" value="1"/>
</dbReference>
<dbReference type="Pfam" id="PF00612">
    <property type="entry name" value="IQ"/>
    <property type="match status" value="3"/>
</dbReference>
<keyword evidence="1" id="KW-0112">Calmodulin-binding</keyword>
<dbReference type="CDD" id="cd23767">
    <property type="entry name" value="IQCD"/>
    <property type="match status" value="1"/>
</dbReference>
<evidence type="ECO:0000256" key="1">
    <source>
        <dbReference type="ARBA" id="ARBA00022860"/>
    </source>
</evidence>
<evidence type="ECO:0000313" key="7">
    <source>
        <dbReference type="Proteomes" id="UP001396334"/>
    </source>
</evidence>
<evidence type="ECO:0000256" key="3">
    <source>
        <dbReference type="ARBA" id="ARBA00024378"/>
    </source>
</evidence>
<dbReference type="SMART" id="SM00015">
    <property type="entry name" value="IQ"/>
    <property type="match status" value="2"/>
</dbReference>
<accession>A0ABR2TH27</accession>
<gene>
    <name evidence="6" type="ORF">V6N11_078459</name>
</gene>
<feature type="compositionally biased region" description="Basic and acidic residues" evidence="4">
    <location>
        <begin position="786"/>
        <end position="813"/>
    </location>
</feature>
<feature type="compositionally biased region" description="Polar residues" evidence="4">
    <location>
        <begin position="760"/>
        <end position="779"/>
    </location>
</feature>
<protein>
    <recommendedName>
        <fullName evidence="5">DUF4005 domain-containing protein</fullName>
    </recommendedName>
</protein>
<name>A0ABR2TH27_9ROSI</name>
<dbReference type="PROSITE" id="PS50096">
    <property type="entry name" value="IQ"/>
    <property type="match status" value="2"/>
</dbReference>
<evidence type="ECO:0000313" key="6">
    <source>
        <dbReference type="EMBL" id="KAK9036458.1"/>
    </source>
</evidence>
<evidence type="ECO:0000256" key="2">
    <source>
        <dbReference type="ARBA" id="ARBA00024341"/>
    </source>
</evidence>
<feature type="region of interest" description="Disordered" evidence="4">
    <location>
        <begin position="545"/>
        <end position="568"/>
    </location>
</feature>
<reference evidence="6 7" key="1">
    <citation type="journal article" date="2024" name="G3 (Bethesda)">
        <title>Genome assembly of Hibiscus sabdariffa L. provides insights into metabolisms of medicinal natural products.</title>
        <authorList>
            <person name="Kim T."/>
        </authorList>
    </citation>
    <scope>NUCLEOTIDE SEQUENCE [LARGE SCALE GENOMIC DNA]</scope>
    <source>
        <strain evidence="6">TK-2024</strain>
        <tissue evidence="6">Old leaves</tissue>
    </source>
</reference>
<dbReference type="InterPro" id="IPR025064">
    <property type="entry name" value="DUF4005"/>
</dbReference>
<comment type="similarity">
    <text evidence="2">Belongs to the IQD family.</text>
</comment>
<feature type="region of interest" description="Disordered" evidence="4">
    <location>
        <begin position="683"/>
        <end position="813"/>
    </location>
</feature>
<feature type="compositionally biased region" description="Polar residues" evidence="4">
    <location>
        <begin position="80"/>
        <end position="106"/>
    </location>
</feature>
<keyword evidence="7" id="KW-1185">Reference proteome</keyword>
<evidence type="ECO:0000259" key="5">
    <source>
        <dbReference type="Pfam" id="PF13178"/>
    </source>
</evidence>